<evidence type="ECO:0000313" key="2">
    <source>
        <dbReference type="EMBL" id="GLI01427.1"/>
    </source>
</evidence>
<comment type="caution">
    <text evidence="2">The sequence shown here is derived from an EMBL/GenBank/DDBJ whole genome shotgun (WGS) entry which is preliminary data.</text>
</comment>
<gene>
    <name evidence="2" type="ORF">Pa4123_67030</name>
</gene>
<feature type="region of interest" description="Disordered" evidence="1">
    <location>
        <begin position="1"/>
        <end position="40"/>
    </location>
</feature>
<feature type="compositionally biased region" description="Basic and acidic residues" evidence="1">
    <location>
        <begin position="16"/>
        <end position="27"/>
    </location>
</feature>
<accession>A0ABQ5R3Q4</accession>
<protein>
    <submittedName>
        <fullName evidence="2">Uncharacterized protein</fullName>
    </submittedName>
</protein>
<name>A0ABQ5R3Q4_9ACTN</name>
<organism evidence="2 3">
    <name type="scientific">Phytohabitans aurantiacus</name>
    <dbReference type="NCBI Taxonomy" id="3016789"/>
    <lineage>
        <taxon>Bacteria</taxon>
        <taxon>Bacillati</taxon>
        <taxon>Actinomycetota</taxon>
        <taxon>Actinomycetes</taxon>
        <taxon>Micromonosporales</taxon>
        <taxon>Micromonosporaceae</taxon>
    </lineage>
</organism>
<evidence type="ECO:0000313" key="3">
    <source>
        <dbReference type="Proteomes" id="UP001144280"/>
    </source>
</evidence>
<keyword evidence="3" id="KW-1185">Reference proteome</keyword>
<dbReference type="Proteomes" id="UP001144280">
    <property type="component" value="Unassembled WGS sequence"/>
</dbReference>
<sequence length="111" mass="11632">MDEESGAGAVPYTGPRGREPPAGREPRCAGVGPRYGGRPAIAGVRRRTPREIRYPIRMTSSAAAMPAPTTGAAPHARTVPDSSANLYVTMAPPTGAYLDERNAPVRSSTKS</sequence>
<reference evidence="2" key="1">
    <citation type="submission" date="2022-12" db="EMBL/GenBank/DDBJ databases">
        <title>New Phytohabitans aurantiacus sp. RD004123 nov., an actinomycete isolated from soil.</title>
        <authorList>
            <person name="Triningsih D.W."/>
            <person name="Harunari E."/>
            <person name="Igarashi Y."/>
        </authorList>
    </citation>
    <scope>NUCLEOTIDE SEQUENCE</scope>
    <source>
        <strain evidence="2">RD004123</strain>
    </source>
</reference>
<proteinExistence type="predicted"/>
<evidence type="ECO:0000256" key="1">
    <source>
        <dbReference type="SAM" id="MobiDB-lite"/>
    </source>
</evidence>
<dbReference type="RefSeq" id="WP_281902451.1">
    <property type="nucleotide sequence ID" value="NZ_BSDI01000044.1"/>
</dbReference>
<dbReference type="EMBL" id="BSDI01000044">
    <property type="protein sequence ID" value="GLI01427.1"/>
    <property type="molecule type" value="Genomic_DNA"/>
</dbReference>